<keyword evidence="3" id="KW-0648">Protein biosynthesis</keyword>
<proteinExistence type="inferred from homology"/>
<evidence type="ECO:0000259" key="6">
    <source>
        <dbReference type="Pfam" id="PF05198"/>
    </source>
</evidence>
<dbReference type="InterPro" id="IPR036787">
    <property type="entry name" value="T_IF-3_N_sf"/>
</dbReference>
<feature type="domain" description="Translation initiation factor 3 C-terminal" evidence="5">
    <location>
        <begin position="85"/>
        <end position="153"/>
    </location>
</feature>
<evidence type="ECO:0000256" key="1">
    <source>
        <dbReference type="ARBA" id="ARBA00005439"/>
    </source>
</evidence>
<evidence type="ECO:0000313" key="7">
    <source>
        <dbReference type="EMBL" id="KKR02545.1"/>
    </source>
</evidence>
<feature type="domain" description="Translation initiation factor 3 N-terminal" evidence="6">
    <location>
        <begin position="7"/>
        <end position="76"/>
    </location>
</feature>
<dbReference type="PANTHER" id="PTHR10938">
    <property type="entry name" value="TRANSLATION INITIATION FACTOR IF-3"/>
    <property type="match status" value="1"/>
</dbReference>
<comment type="similarity">
    <text evidence="1">Belongs to the IF-3 family.</text>
</comment>
<keyword evidence="2 7" id="KW-0396">Initiation factor</keyword>
<dbReference type="Proteomes" id="UP000034845">
    <property type="component" value="Unassembled WGS sequence"/>
</dbReference>
<dbReference type="InterPro" id="IPR019814">
    <property type="entry name" value="Translation_initiation_fac_3_N"/>
</dbReference>
<dbReference type="SUPFAM" id="SSF54364">
    <property type="entry name" value="Translation initiation factor IF3, N-terminal domain"/>
    <property type="match status" value="1"/>
</dbReference>
<dbReference type="Pfam" id="PF00707">
    <property type="entry name" value="IF3_C"/>
    <property type="match status" value="1"/>
</dbReference>
<accession>A0A0G0PWK8</accession>
<name>A0A0G0PWK8_YANXG</name>
<evidence type="ECO:0000256" key="3">
    <source>
        <dbReference type="ARBA" id="ARBA00022917"/>
    </source>
</evidence>
<evidence type="ECO:0000313" key="8">
    <source>
        <dbReference type="Proteomes" id="UP000034845"/>
    </source>
</evidence>
<dbReference type="InterPro" id="IPR019815">
    <property type="entry name" value="Translation_initiation_fac_3_C"/>
</dbReference>
<dbReference type="EMBL" id="LBWF01000001">
    <property type="protein sequence ID" value="KKR02545.1"/>
    <property type="molecule type" value="Genomic_DNA"/>
</dbReference>
<dbReference type="NCBIfam" id="TIGR00168">
    <property type="entry name" value="infC"/>
    <property type="match status" value="1"/>
</dbReference>
<dbReference type="PATRIC" id="fig|1619019.3.peg.26"/>
<gene>
    <name evidence="7" type="ORF">UT29_C0001G0025</name>
</gene>
<evidence type="ECO:0000256" key="4">
    <source>
        <dbReference type="NCBIfam" id="TIGR00168"/>
    </source>
</evidence>
<evidence type="ECO:0000256" key="2">
    <source>
        <dbReference type="ARBA" id="ARBA00022540"/>
    </source>
</evidence>
<dbReference type="GO" id="GO:0005737">
    <property type="term" value="C:cytoplasm"/>
    <property type="evidence" value="ECO:0007669"/>
    <property type="project" value="UniProtKB-ARBA"/>
</dbReference>
<reference evidence="7 8" key="1">
    <citation type="journal article" date="2015" name="Nature">
        <title>rRNA introns, odd ribosomes, and small enigmatic genomes across a large radiation of phyla.</title>
        <authorList>
            <person name="Brown C.T."/>
            <person name="Hug L.A."/>
            <person name="Thomas B.C."/>
            <person name="Sharon I."/>
            <person name="Castelle C.J."/>
            <person name="Singh A."/>
            <person name="Wilkins M.J."/>
            <person name="Williams K.H."/>
            <person name="Banfield J.F."/>
        </authorList>
    </citation>
    <scope>NUCLEOTIDE SEQUENCE [LARGE SCALE GENOMIC DNA]</scope>
    <source>
        <strain evidence="8">GW2011_GWA1_39_13</strain>
    </source>
</reference>
<evidence type="ECO:0000259" key="5">
    <source>
        <dbReference type="Pfam" id="PF00707"/>
    </source>
</evidence>
<dbReference type="GO" id="GO:0032790">
    <property type="term" value="P:ribosome disassembly"/>
    <property type="evidence" value="ECO:0007669"/>
    <property type="project" value="TreeGrafter"/>
</dbReference>
<dbReference type="Gene3D" id="3.10.20.80">
    <property type="entry name" value="Translation initiation factor 3 (IF-3), N-terminal domain"/>
    <property type="match status" value="1"/>
</dbReference>
<dbReference type="SUPFAM" id="SSF55200">
    <property type="entry name" value="Translation initiation factor IF3, C-terminal domain"/>
    <property type="match status" value="1"/>
</dbReference>
<dbReference type="GO" id="GO:0003743">
    <property type="term" value="F:translation initiation factor activity"/>
    <property type="evidence" value="ECO:0007669"/>
    <property type="project" value="UniProtKB-UniRule"/>
</dbReference>
<dbReference type="GO" id="GO:0043022">
    <property type="term" value="F:ribosome binding"/>
    <property type="evidence" value="ECO:0007669"/>
    <property type="project" value="TreeGrafter"/>
</dbReference>
<comment type="caution">
    <text evidence="7">The sequence shown here is derived from an EMBL/GenBank/DDBJ whole genome shotgun (WGS) entry which is preliminary data.</text>
</comment>
<protein>
    <recommendedName>
        <fullName evidence="4">Translation initiation factor IF-3</fullName>
    </recommendedName>
</protein>
<organism evidence="7 8">
    <name type="scientific">Yanofskybacteria sp. (strain GW2011_GWA1_39_13)</name>
    <dbReference type="NCBI Taxonomy" id="1619019"/>
    <lineage>
        <taxon>Bacteria</taxon>
        <taxon>Candidatus Yanofskyibacteriota</taxon>
    </lineage>
</organism>
<dbReference type="PANTHER" id="PTHR10938:SF0">
    <property type="entry name" value="TRANSLATION INITIATION FACTOR IF-3, MITOCHONDRIAL"/>
    <property type="match status" value="1"/>
</dbReference>
<dbReference type="Gene3D" id="3.30.110.10">
    <property type="entry name" value="Translation initiation factor 3 (IF-3), C-terminal domain"/>
    <property type="match status" value="1"/>
</dbReference>
<dbReference type="Pfam" id="PF05198">
    <property type="entry name" value="IF3_N"/>
    <property type="match status" value="1"/>
</dbReference>
<sequence length="167" mass="19392">MLKRLRINNQIKAVEVQVIDEEGKQLGPMKTFDALKLAREKDLDLAEVGPNMQPPIAKIMDYGKYIYRKERQEKKAGPKQKEQERKTVRVGFKTGTHDLEFKAKKVDEFLKEGNIVKLELTLRGREKALAPLGKERLNNFIKFITEEYTTQEAIKRSPFGWTTTIKK</sequence>
<dbReference type="InterPro" id="IPR036788">
    <property type="entry name" value="T_IF-3_C_sf"/>
</dbReference>
<dbReference type="InterPro" id="IPR001288">
    <property type="entry name" value="Translation_initiation_fac_3"/>
</dbReference>
<dbReference type="AlphaFoldDB" id="A0A0G0PWK8"/>